<proteinExistence type="predicted"/>
<evidence type="ECO:0000256" key="2">
    <source>
        <dbReference type="SAM" id="SignalP"/>
    </source>
</evidence>
<evidence type="ECO:0000313" key="4">
    <source>
        <dbReference type="Proteomes" id="UP000030104"/>
    </source>
</evidence>
<protein>
    <submittedName>
        <fullName evidence="3">Uncharacterized protein</fullName>
    </submittedName>
</protein>
<evidence type="ECO:0000256" key="1">
    <source>
        <dbReference type="SAM" id="MobiDB-lite"/>
    </source>
</evidence>
<keyword evidence="4" id="KW-1185">Reference proteome</keyword>
<dbReference type="AlphaFoldDB" id="A0A0A2LCZ5"/>
<reference evidence="3 4" key="1">
    <citation type="journal article" date="2015" name="Mol. Plant Microbe Interact.">
        <title>Genome, transcriptome, and functional analyses of Penicillium expansum provide new insights into secondary metabolism and pathogenicity.</title>
        <authorList>
            <person name="Ballester A.R."/>
            <person name="Marcet-Houben M."/>
            <person name="Levin E."/>
            <person name="Sela N."/>
            <person name="Selma-Lazaro C."/>
            <person name="Carmona L."/>
            <person name="Wisniewski M."/>
            <person name="Droby S."/>
            <person name="Gonzalez-Candelas L."/>
            <person name="Gabaldon T."/>
        </authorList>
    </citation>
    <scope>NUCLEOTIDE SEQUENCE [LARGE SCALE GENOMIC DNA]</scope>
    <source>
        <strain evidence="3 4">PHI-1</strain>
    </source>
</reference>
<evidence type="ECO:0000313" key="3">
    <source>
        <dbReference type="EMBL" id="KGO77083.1"/>
    </source>
</evidence>
<comment type="caution">
    <text evidence="3">The sequence shown here is derived from an EMBL/GenBank/DDBJ whole genome shotgun (WGS) entry which is preliminary data.</text>
</comment>
<dbReference type="HOGENOM" id="CLU_2528192_0_0_1"/>
<feature type="region of interest" description="Disordered" evidence="1">
    <location>
        <begin position="25"/>
        <end position="49"/>
    </location>
</feature>
<sequence length="84" mass="9674">MEFIHVEIFRWLLLLLSSSPFPIPFNSSPPPTTQSQSPPSRSEKPVHPRPGLFLVFSSVLEIKTNAMTESTRPEQVKRKNKWSR</sequence>
<keyword evidence="2" id="KW-0732">Signal</keyword>
<organism evidence="3 4">
    <name type="scientific">Penicillium italicum</name>
    <name type="common">Blue mold</name>
    <dbReference type="NCBI Taxonomy" id="40296"/>
    <lineage>
        <taxon>Eukaryota</taxon>
        <taxon>Fungi</taxon>
        <taxon>Dikarya</taxon>
        <taxon>Ascomycota</taxon>
        <taxon>Pezizomycotina</taxon>
        <taxon>Eurotiomycetes</taxon>
        <taxon>Eurotiomycetidae</taxon>
        <taxon>Eurotiales</taxon>
        <taxon>Aspergillaceae</taxon>
        <taxon>Penicillium</taxon>
    </lineage>
</organism>
<dbReference type="Proteomes" id="UP000030104">
    <property type="component" value="Unassembled WGS sequence"/>
</dbReference>
<feature type="signal peptide" evidence="2">
    <location>
        <begin position="1"/>
        <end position="27"/>
    </location>
</feature>
<accession>A0A0A2LCZ5</accession>
<dbReference type="EMBL" id="JQGA01000216">
    <property type="protein sequence ID" value="KGO77083.1"/>
    <property type="molecule type" value="Genomic_DNA"/>
</dbReference>
<name>A0A0A2LCZ5_PENIT</name>
<gene>
    <name evidence="3" type="ORF">PITC_024390</name>
</gene>
<feature type="chain" id="PRO_5001991004" evidence="2">
    <location>
        <begin position="28"/>
        <end position="84"/>
    </location>
</feature>